<dbReference type="SUPFAM" id="SSF46785">
    <property type="entry name" value="Winged helix' DNA-binding domain"/>
    <property type="match status" value="1"/>
</dbReference>
<evidence type="ECO:0000259" key="4">
    <source>
        <dbReference type="PROSITE" id="PS50995"/>
    </source>
</evidence>
<dbReference type="AlphaFoldDB" id="A0A4Y9S9U0"/>
<keyword evidence="2" id="KW-0238">DNA-binding</keyword>
<organism evidence="5 6">
    <name type="scientific">Zemynaea arenosa</name>
    <dbReference type="NCBI Taxonomy" id="2561931"/>
    <lineage>
        <taxon>Bacteria</taxon>
        <taxon>Pseudomonadati</taxon>
        <taxon>Pseudomonadota</taxon>
        <taxon>Betaproteobacteria</taxon>
        <taxon>Burkholderiales</taxon>
        <taxon>Oxalobacteraceae</taxon>
        <taxon>Telluria group</taxon>
        <taxon>Zemynaea</taxon>
    </lineage>
</organism>
<dbReference type="PANTHER" id="PTHR42756">
    <property type="entry name" value="TRANSCRIPTIONAL REGULATOR, MARR"/>
    <property type="match status" value="1"/>
</dbReference>
<dbReference type="Pfam" id="PF01047">
    <property type="entry name" value="MarR"/>
    <property type="match status" value="1"/>
</dbReference>
<dbReference type="Gene3D" id="1.10.10.10">
    <property type="entry name" value="Winged helix-like DNA-binding domain superfamily/Winged helix DNA-binding domain"/>
    <property type="match status" value="1"/>
</dbReference>
<dbReference type="OrthoDB" id="6002259at2"/>
<evidence type="ECO:0000256" key="2">
    <source>
        <dbReference type="ARBA" id="ARBA00023125"/>
    </source>
</evidence>
<dbReference type="PRINTS" id="PR00598">
    <property type="entry name" value="HTHMARR"/>
</dbReference>
<dbReference type="GO" id="GO:0003700">
    <property type="term" value="F:DNA-binding transcription factor activity"/>
    <property type="evidence" value="ECO:0007669"/>
    <property type="project" value="InterPro"/>
</dbReference>
<feature type="domain" description="HTH marR-type" evidence="4">
    <location>
        <begin position="5"/>
        <end position="139"/>
    </location>
</feature>
<dbReference type="InterPro" id="IPR036390">
    <property type="entry name" value="WH_DNA-bd_sf"/>
</dbReference>
<dbReference type="InterPro" id="IPR023187">
    <property type="entry name" value="Tscrpt_reg_MarR-type_CS"/>
</dbReference>
<keyword evidence="1" id="KW-0805">Transcription regulation</keyword>
<dbReference type="SMART" id="SM00347">
    <property type="entry name" value="HTH_MARR"/>
    <property type="match status" value="1"/>
</dbReference>
<gene>
    <name evidence="5" type="ORF">E4L96_16270</name>
</gene>
<evidence type="ECO:0000256" key="1">
    <source>
        <dbReference type="ARBA" id="ARBA00023015"/>
    </source>
</evidence>
<evidence type="ECO:0000256" key="3">
    <source>
        <dbReference type="ARBA" id="ARBA00023163"/>
    </source>
</evidence>
<dbReference type="PROSITE" id="PS50995">
    <property type="entry name" value="HTH_MARR_2"/>
    <property type="match status" value="1"/>
</dbReference>
<sequence>MLSIEERFSMAMHNAARTWRQALDRRLRHLGMGQASWLAIATIAKSGNVPPSQAELAAKLGVEAPTMVSMIDRLVRSGYVLRQPSETDRRVKQVVLTEDGQKIYTSVKAEANALRHELLRGLDRQRLADAADVLEAVIAAAEAEA</sequence>
<accession>A0A4Y9S9U0</accession>
<dbReference type="InterPro" id="IPR036388">
    <property type="entry name" value="WH-like_DNA-bd_sf"/>
</dbReference>
<proteinExistence type="predicted"/>
<dbReference type="InterPro" id="IPR000835">
    <property type="entry name" value="HTH_MarR-typ"/>
</dbReference>
<dbReference type="PANTHER" id="PTHR42756:SF1">
    <property type="entry name" value="TRANSCRIPTIONAL REPRESSOR OF EMRAB OPERON"/>
    <property type="match status" value="1"/>
</dbReference>
<keyword evidence="6" id="KW-1185">Reference proteome</keyword>
<evidence type="ECO:0000313" key="6">
    <source>
        <dbReference type="Proteomes" id="UP000298438"/>
    </source>
</evidence>
<reference evidence="5 6" key="1">
    <citation type="submission" date="2019-03" db="EMBL/GenBank/DDBJ databases">
        <title>Draft Genome Sequence of Massilia arenosa sp. nov., a Novel Massilia Species Isolated from a Sandy-loam Maize Soil.</title>
        <authorList>
            <person name="Raths R."/>
            <person name="Peta V."/>
            <person name="Bucking H."/>
        </authorList>
    </citation>
    <scope>NUCLEOTIDE SEQUENCE [LARGE SCALE GENOMIC DNA]</scope>
    <source>
        <strain evidence="5 6">MC02</strain>
    </source>
</reference>
<name>A0A4Y9S9U0_9BURK</name>
<protein>
    <submittedName>
        <fullName evidence="5">MarR family transcriptional regulator</fullName>
    </submittedName>
</protein>
<dbReference type="GO" id="GO:0003677">
    <property type="term" value="F:DNA binding"/>
    <property type="evidence" value="ECO:0007669"/>
    <property type="project" value="UniProtKB-KW"/>
</dbReference>
<dbReference type="EMBL" id="SPVF01000210">
    <property type="protein sequence ID" value="TFW16503.1"/>
    <property type="molecule type" value="Genomic_DNA"/>
</dbReference>
<dbReference type="PROSITE" id="PS01117">
    <property type="entry name" value="HTH_MARR_1"/>
    <property type="match status" value="1"/>
</dbReference>
<evidence type="ECO:0000313" key="5">
    <source>
        <dbReference type="EMBL" id="TFW16503.1"/>
    </source>
</evidence>
<keyword evidence="3" id="KW-0804">Transcription</keyword>
<comment type="caution">
    <text evidence="5">The sequence shown here is derived from an EMBL/GenBank/DDBJ whole genome shotgun (WGS) entry which is preliminary data.</text>
</comment>
<dbReference type="Proteomes" id="UP000298438">
    <property type="component" value="Unassembled WGS sequence"/>
</dbReference>